<evidence type="ECO:0000256" key="6">
    <source>
        <dbReference type="ARBA" id="ARBA00022989"/>
    </source>
</evidence>
<dbReference type="AlphaFoldDB" id="A0A820PMB2"/>
<organism evidence="10 11">
    <name type="scientific">Adineta steineri</name>
    <dbReference type="NCBI Taxonomy" id="433720"/>
    <lineage>
        <taxon>Eukaryota</taxon>
        <taxon>Metazoa</taxon>
        <taxon>Spiralia</taxon>
        <taxon>Gnathifera</taxon>
        <taxon>Rotifera</taxon>
        <taxon>Eurotatoria</taxon>
        <taxon>Bdelloidea</taxon>
        <taxon>Adinetida</taxon>
        <taxon>Adinetidae</taxon>
        <taxon>Adineta</taxon>
    </lineage>
</organism>
<keyword evidence="4 8" id="KW-0106">Calcium</keyword>
<proteinExistence type="predicted"/>
<evidence type="ECO:0000256" key="5">
    <source>
        <dbReference type="ARBA" id="ARBA00022889"/>
    </source>
</evidence>
<feature type="non-terminal residue" evidence="10">
    <location>
        <position position="1"/>
    </location>
</feature>
<evidence type="ECO:0000256" key="4">
    <source>
        <dbReference type="ARBA" id="ARBA00022837"/>
    </source>
</evidence>
<dbReference type="PANTHER" id="PTHR24025">
    <property type="entry name" value="DESMOGLEIN FAMILY MEMBER"/>
    <property type="match status" value="1"/>
</dbReference>
<dbReference type="SUPFAM" id="SSF49313">
    <property type="entry name" value="Cadherin-like"/>
    <property type="match status" value="1"/>
</dbReference>
<reference evidence="10" key="1">
    <citation type="submission" date="2021-02" db="EMBL/GenBank/DDBJ databases">
        <authorList>
            <person name="Nowell W R."/>
        </authorList>
    </citation>
    <scope>NUCLEOTIDE SEQUENCE</scope>
</reference>
<keyword evidence="3" id="KW-0677">Repeat</keyword>
<dbReference type="Proteomes" id="UP000663844">
    <property type="component" value="Unassembled WGS sequence"/>
</dbReference>
<comment type="caution">
    <text evidence="10">The sequence shown here is derived from an EMBL/GenBank/DDBJ whole genome shotgun (WGS) entry which is preliminary data.</text>
</comment>
<dbReference type="GO" id="GO:0005911">
    <property type="term" value="C:cell-cell junction"/>
    <property type="evidence" value="ECO:0007669"/>
    <property type="project" value="TreeGrafter"/>
</dbReference>
<evidence type="ECO:0000256" key="8">
    <source>
        <dbReference type="PROSITE-ProRule" id="PRU00043"/>
    </source>
</evidence>
<dbReference type="GO" id="GO:0005509">
    <property type="term" value="F:calcium ion binding"/>
    <property type="evidence" value="ECO:0007669"/>
    <property type="project" value="UniProtKB-UniRule"/>
</dbReference>
<gene>
    <name evidence="10" type="ORF">OXD698_LOCUS51865</name>
</gene>
<feature type="domain" description="Cadherin" evidence="9">
    <location>
        <begin position="6"/>
        <end position="55"/>
    </location>
</feature>
<evidence type="ECO:0000259" key="9">
    <source>
        <dbReference type="PROSITE" id="PS50268"/>
    </source>
</evidence>
<protein>
    <recommendedName>
        <fullName evidence="9">Cadherin domain-containing protein</fullName>
    </recommendedName>
</protein>
<evidence type="ECO:0000256" key="3">
    <source>
        <dbReference type="ARBA" id="ARBA00022737"/>
    </source>
</evidence>
<keyword evidence="5" id="KW-0130">Cell adhesion</keyword>
<dbReference type="PROSITE" id="PS00232">
    <property type="entry name" value="CADHERIN_1"/>
    <property type="match status" value="1"/>
</dbReference>
<dbReference type="Gene3D" id="2.60.40.60">
    <property type="entry name" value="Cadherins"/>
    <property type="match status" value="1"/>
</dbReference>
<keyword evidence="7" id="KW-0472">Membrane</keyword>
<dbReference type="InterPro" id="IPR002126">
    <property type="entry name" value="Cadherin-like_dom"/>
</dbReference>
<feature type="non-terminal residue" evidence="10">
    <location>
        <position position="169"/>
    </location>
</feature>
<dbReference type="PROSITE" id="PS50268">
    <property type="entry name" value="CADHERIN_2"/>
    <property type="match status" value="2"/>
</dbReference>
<feature type="domain" description="Cadherin" evidence="9">
    <location>
        <begin position="56"/>
        <end position="159"/>
    </location>
</feature>
<evidence type="ECO:0000256" key="1">
    <source>
        <dbReference type="ARBA" id="ARBA00004370"/>
    </source>
</evidence>
<dbReference type="CDD" id="cd11304">
    <property type="entry name" value="Cadherin_repeat"/>
    <property type="match status" value="1"/>
</dbReference>
<dbReference type="InterPro" id="IPR050971">
    <property type="entry name" value="Cadherin-domain_protein"/>
</dbReference>
<name>A0A820PMB2_9BILA</name>
<sequence length="169" mass="19692">CKNLFNLGVITSNARLDYEQKPYYSFSVILEPTELNCSILIYIKLINMNDNPIIFNNKSLIYNVTENNLVPFYVGRIDLIDIDQLFISEYEYYLKNASSQISIDPITGSIILYEKLDREYHGSFIQYEILAIDTHNQGNNLTNQLILYINDLNDNGPMFEKDTYYLNIS</sequence>
<dbReference type="InterPro" id="IPR015919">
    <property type="entry name" value="Cadherin-like_sf"/>
</dbReference>
<keyword evidence="2" id="KW-0812">Transmembrane</keyword>
<dbReference type="InterPro" id="IPR020894">
    <property type="entry name" value="Cadherin_CS"/>
</dbReference>
<accession>A0A820PMB2</accession>
<dbReference type="GO" id="GO:0007156">
    <property type="term" value="P:homophilic cell adhesion via plasma membrane adhesion molecules"/>
    <property type="evidence" value="ECO:0007669"/>
    <property type="project" value="InterPro"/>
</dbReference>
<dbReference type="PRINTS" id="PR00205">
    <property type="entry name" value="CADHERIN"/>
</dbReference>
<dbReference type="GO" id="GO:0005886">
    <property type="term" value="C:plasma membrane"/>
    <property type="evidence" value="ECO:0007669"/>
    <property type="project" value="InterPro"/>
</dbReference>
<evidence type="ECO:0000256" key="7">
    <source>
        <dbReference type="ARBA" id="ARBA00023136"/>
    </source>
</evidence>
<comment type="subcellular location">
    <subcellularLocation>
        <location evidence="1">Membrane</location>
    </subcellularLocation>
</comment>
<dbReference type="PANTHER" id="PTHR24025:SF23">
    <property type="entry name" value="NEURAL-CADHERIN"/>
    <property type="match status" value="1"/>
</dbReference>
<evidence type="ECO:0000256" key="2">
    <source>
        <dbReference type="ARBA" id="ARBA00022692"/>
    </source>
</evidence>
<dbReference type="EMBL" id="CAJOAZ010027249">
    <property type="protein sequence ID" value="CAF4408161.1"/>
    <property type="molecule type" value="Genomic_DNA"/>
</dbReference>
<keyword evidence="6" id="KW-1133">Transmembrane helix</keyword>
<evidence type="ECO:0000313" key="11">
    <source>
        <dbReference type="Proteomes" id="UP000663844"/>
    </source>
</evidence>
<evidence type="ECO:0000313" key="10">
    <source>
        <dbReference type="EMBL" id="CAF4408161.1"/>
    </source>
</evidence>